<keyword evidence="1" id="KW-0175">Coiled coil</keyword>
<dbReference type="AlphaFoldDB" id="A0A8H5DTZ6"/>
<comment type="caution">
    <text evidence="3">The sequence shown here is derived from an EMBL/GenBank/DDBJ whole genome shotgun (WGS) entry which is preliminary data.</text>
</comment>
<feature type="region of interest" description="Disordered" evidence="2">
    <location>
        <begin position="111"/>
        <end position="134"/>
    </location>
</feature>
<evidence type="ECO:0000313" key="3">
    <source>
        <dbReference type="EMBL" id="KAF5235386.1"/>
    </source>
</evidence>
<feature type="coiled-coil region" evidence="1">
    <location>
        <begin position="19"/>
        <end position="60"/>
    </location>
</feature>
<protein>
    <submittedName>
        <fullName evidence="3">Uncharacterized protein</fullName>
    </submittedName>
</protein>
<evidence type="ECO:0000256" key="1">
    <source>
        <dbReference type="SAM" id="Coils"/>
    </source>
</evidence>
<dbReference type="Proteomes" id="UP000573603">
    <property type="component" value="Unassembled WGS sequence"/>
</dbReference>
<name>A0A8H5DTZ6_9HYPO</name>
<sequence length="134" mass="15608">MKFLGKEQRITDLEHFQMNLGYKQRYDQAQQQLLETQRARRDTQQQLREAQMILGKHEEKNKQVHHHLLLSQSFSNQALEAARKIQSLLTLGQQQSNQALNLLNDPIEEFNATTESPGLAVHHGQRANKRARED</sequence>
<organism evidence="3 4">
    <name type="scientific">Fusarium anthophilum</name>
    <dbReference type="NCBI Taxonomy" id="48485"/>
    <lineage>
        <taxon>Eukaryota</taxon>
        <taxon>Fungi</taxon>
        <taxon>Dikarya</taxon>
        <taxon>Ascomycota</taxon>
        <taxon>Pezizomycotina</taxon>
        <taxon>Sordariomycetes</taxon>
        <taxon>Hypocreomycetidae</taxon>
        <taxon>Hypocreales</taxon>
        <taxon>Nectriaceae</taxon>
        <taxon>Fusarium</taxon>
        <taxon>Fusarium fujikuroi species complex</taxon>
    </lineage>
</organism>
<accession>A0A8H5DTZ6</accession>
<feature type="compositionally biased region" description="Basic residues" evidence="2">
    <location>
        <begin position="123"/>
        <end position="134"/>
    </location>
</feature>
<evidence type="ECO:0000313" key="4">
    <source>
        <dbReference type="Proteomes" id="UP000573603"/>
    </source>
</evidence>
<reference evidence="3 4" key="1">
    <citation type="journal article" date="2020" name="BMC Genomics">
        <title>Correction to: Identification and distribution of gene clusters required for synthesis of sphingolipid metabolism inhibitors in diverse species of the filamentous fungus Fusarium.</title>
        <authorList>
            <person name="Kim H.S."/>
            <person name="Lohmar J.M."/>
            <person name="Busman M."/>
            <person name="Brown D.W."/>
            <person name="Naumann T.A."/>
            <person name="Divon H.H."/>
            <person name="Lysoe E."/>
            <person name="Uhlig S."/>
            <person name="Proctor R.H."/>
        </authorList>
    </citation>
    <scope>NUCLEOTIDE SEQUENCE [LARGE SCALE GENOMIC DNA]</scope>
    <source>
        <strain evidence="3 4">NRRL 25214</strain>
    </source>
</reference>
<evidence type="ECO:0000256" key="2">
    <source>
        <dbReference type="SAM" id="MobiDB-lite"/>
    </source>
</evidence>
<gene>
    <name evidence="3" type="ORF">FANTH_11725</name>
</gene>
<dbReference type="EMBL" id="JABEVY010000353">
    <property type="protein sequence ID" value="KAF5235386.1"/>
    <property type="molecule type" value="Genomic_DNA"/>
</dbReference>
<keyword evidence="4" id="KW-1185">Reference proteome</keyword>
<proteinExistence type="predicted"/>